<sequence>MGAPTKFIDALSYFELLSSPSTFKLKTGLSEKEYENFLSYFRRCDIRPFDSAVLNTPVRPEARVWLEKGEVKLEVFSFRNFNFRINKFYLKHASNKELRKFILEKYQRALSLKRAIEQRKETLEKVIKAIFEKQKEFLFDGKSLKPLTLSEVSERVSLHESTISRCVSRKFVETPFGIYPLKFFFPKGNKEQTTDEIKQMIREIIENEDKRKPLSDEKISRILKERGFKIARRTVAKYRESLGIPGAFGRKIR</sequence>
<keyword evidence="4" id="KW-1185">Reference proteome</keyword>
<feature type="coiled-coil region" evidence="1">
    <location>
        <begin position="106"/>
        <end position="133"/>
    </location>
</feature>
<dbReference type="GO" id="GO:0016987">
    <property type="term" value="F:sigma factor activity"/>
    <property type="evidence" value="ECO:0007669"/>
    <property type="project" value="InterPro"/>
</dbReference>
<gene>
    <name evidence="3" type="ORF">SAMN06269117_1026</name>
</gene>
<dbReference type="InterPro" id="IPR007634">
    <property type="entry name" value="RNA_pol_sigma_54_DNA-bd"/>
</dbReference>
<name>A0A521AJG7_9BACT</name>
<dbReference type="EMBL" id="FXTM01000002">
    <property type="protein sequence ID" value="SMO34984.1"/>
    <property type="molecule type" value="Genomic_DNA"/>
</dbReference>
<evidence type="ECO:0000259" key="2">
    <source>
        <dbReference type="Pfam" id="PF04552"/>
    </source>
</evidence>
<dbReference type="Pfam" id="PF04552">
    <property type="entry name" value="Sigma54_DBD"/>
    <property type="match status" value="1"/>
</dbReference>
<dbReference type="AlphaFoldDB" id="A0A521AJG7"/>
<dbReference type="PRINTS" id="PR00045">
    <property type="entry name" value="SIGMA54FCT"/>
</dbReference>
<evidence type="ECO:0000313" key="4">
    <source>
        <dbReference type="Proteomes" id="UP000317315"/>
    </source>
</evidence>
<dbReference type="GO" id="GO:0001216">
    <property type="term" value="F:DNA-binding transcription activator activity"/>
    <property type="evidence" value="ECO:0007669"/>
    <property type="project" value="InterPro"/>
</dbReference>
<dbReference type="PANTHER" id="PTHR32248:SF4">
    <property type="entry name" value="RNA POLYMERASE SIGMA-54 FACTOR"/>
    <property type="match status" value="1"/>
</dbReference>
<protein>
    <submittedName>
        <fullName evidence="3">RNA polymerase sigma-54 factor</fullName>
    </submittedName>
</protein>
<organism evidence="3 4">
    <name type="scientific">Balnearium lithotrophicum</name>
    <dbReference type="NCBI Taxonomy" id="223788"/>
    <lineage>
        <taxon>Bacteria</taxon>
        <taxon>Pseudomonadati</taxon>
        <taxon>Aquificota</taxon>
        <taxon>Aquificia</taxon>
        <taxon>Desulfurobacteriales</taxon>
        <taxon>Desulfurobacteriaceae</taxon>
        <taxon>Balnearium</taxon>
    </lineage>
</organism>
<dbReference type="PROSITE" id="PS00718">
    <property type="entry name" value="SIGMA54_2"/>
    <property type="match status" value="1"/>
</dbReference>
<keyword evidence="1" id="KW-0175">Coiled coil</keyword>
<dbReference type="PROSITE" id="PS50044">
    <property type="entry name" value="SIGMA54_3"/>
    <property type="match status" value="1"/>
</dbReference>
<dbReference type="InterPro" id="IPR000394">
    <property type="entry name" value="RNA_pol_sigma_54"/>
</dbReference>
<evidence type="ECO:0000313" key="3">
    <source>
        <dbReference type="EMBL" id="SMO34984.1"/>
    </source>
</evidence>
<proteinExistence type="predicted"/>
<dbReference type="Proteomes" id="UP000317315">
    <property type="component" value="Unassembled WGS sequence"/>
</dbReference>
<evidence type="ECO:0000256" key="1">
    <source>
        <dbReference type="SAM" id="Coils"/>
    </source>
</evidence>
<reference evidence="3 4" key="1">
    <citation type="submission" date="2017-05" db="EMBL/GenBank/DDBJ databases">
        <authorList>
            <person name="Varghese N."/>
            <person name="Submissions S."/>
        </authorList>
    </citation>
    <scope>NUCLEOTIDE SEQUENCE [LARGE SCALE GENOMIC DNA]</scope>
    <source>
        <strain evidence="3 4">DSM 16304</strain>
    </source>
</reference>
<accession>A0A521AJG7</accession>
<feature type="domain" description="RNA polymerase sigma factor 54 DNA-binding" evidence="2">
    <location>
        <begin position="100"/>
        <end position="251"/>
    </location>
</feature>
<dbReference type="PANTHER" id="PTHR32248">
    <property type="entry name" value="RNA POLYMERASE SIGMA-54 FACTOR"/>
    <property type="match status" value="1"/>
</dbReference>
<dbReference type="Gene3D" id="1.10.10.60">
    <property type="entry name" value="Homeodomain-like"/>
    <property type="match status" value="1"/>
</dbReference>